<dbReference type="InterPro" id="IPR029069">
    <property type="entry name" value="HotDog_dom_sf"/>
</dbReference>
<dbReference type="PIRSF" id="PIRSF014972">
    <property type="entry name" value="FlK"/>
    <property type="match status" value="1"/>
</dbReference>
<dbReference type="InterPro" id="IPR025540">
    <property type="entry name" value="FlK"/>
</dbReference>
<evidence type="ECO:0000256" key="1">
    <source>
        <dbReference type="PIRSR" id="PIRSR014972-1"/>
    </source>
</evidence>
<dbReference type="PANTHER" id="PTHR36934:SF1">
    <property type="entry name" value="THIOESTERASE DOMAIN-CONTAINING PROTEIN"/>
    <property type="match status" value="1"/>
</dbReference>
<gene>
    <name evidence="4" type="ORF">G4V63_18060</name>
</gene>
<name>A0A7C9RGR6_9BRAD</name>
<comment type="caution">
    <text evidence="4">The sequence shown here is derived from an EMBL/GenBank/DDBJ whole genome shotgun (WGS) entry which is preliminary data.</text>
</comment>
<dbReference type="CDD" id="cd03440">
    <property type="entry name" value="hot_dog"/>
    <property type="match status" value="1"/>
</dbReference>
<feature type="binding site" evidence="2">
    <location>
        <position position="65"/>
    </location>
    <ligand>
        <name>CoA</name>
        <dbReference type="ChEBI" id="CHEBI:57287"/>
    </ligand>
</feature>
<feature type="active site" evidence="1">
    <location>
        <position position="46"/>
    </location>
</feature>
<evidence type="ECO:0000313" key="4">
    <source>
        <dbReference type="EMBL" id="NGX97043.1"/>
    </source>
</evidence>
<proteinExistence type="predicted"/>
<dbReference type="Gene3D" id="3.10.129.10">
    <property type="entry name" value="Hotdog Thioesterase"/>
    <property type="match status" value="1"/>
</dbReference>
<evidence type="ECO:0000256" key="2">
    <source>
        <dbReference type="PIRSR" id="PIRSR014972-2"/>
    </source>
</evidence>
<evidence type="ECO:0000259" key="3">
    <source>
        <dbReference type="Pfam" id="PF22636"/>
    </source>
</evidence>
<accession>A0A7C9RGR6</accession>
<evidence type="ECO:0000313" key="5">
    <source>
        <dbReference type="Proteomes" id="UP000480266"/>
    </source>
</evidence>
<dbReference type="EMBL" id="JAAMRR010000920">
    <property type="protein sequence ID" value="NGX97043.1"/>
    <property type="molecule type" value="Genomic_DNA"/>
</dbReference>
<organism evidence="4 5">
    <name type="scientific">Candidatus Afipia apatlaquensis</name>
    <dbReference type="NCBI Taxonomy" id="2712852"/>
    <lineage>
        <taxon>Bacteria</taxon>
        <taxon>Pseudomonadati</taxon>
        <taxon>Pseudomonadota</taxon>
        <taxon>Alphaproteobacteria</taxon>
        <taxon>Hyphomicrobiales</taxon>
        <taxon>Nitrobacteraceae</taxon>
        <taxon>Afipia</taxon>
    </lineage>
</organism>
<feature type="binding site" evidence="2">
    <location>
        <position position="116"/>
    </location>
    <ligand>
        <name>substrate</name>
    </ligand>
</feature>
<protein>
    <submittedName>
        <fullName evidence="4">Thioesterase family protein</fullName>
    </submittedName>
</protein>
<keyword evidence="5" id="KW-1185">Reference proteome</keyword>
<feature type="active site" evidence="1">
    <location>
        <position position="72"/>
    </location>
</feature>
<dbReference type="Pfam" id="PF22636">
    <property type="entry name" value="FlK"/>
    <property type="match status" value="1"/>
</dbReference>
<sequence>MNVLEKVVAGISGETVVTVTHDMTVQHFLATMPPVYATPVMILHMEEACTASIAALLPEGYVSVGMEVNVRHLAATPVGRTVRVTSRVRQIDPKSVLFEVEAWDGSRKIGDGTHRRGVINVAAFEKRFGVS</sequence>
<dbReference type="SUPFAM" id="SSF54637">
    <property type="entry name" value="Thioesterase/thiol ester dehydrase-isomerase"/>
    <property type="match status" value="1"/>
</dbReference>
<dbReference type="PANTHER" id="PTHR36934">
    <property type="entry name" value="BLR0278 PROTEIN"/>
    <property type="match status" value="1"/>
</dbReference>
<dbReference type="Proteomes" id="UP000480266">
    <property type="component" value="Unassembled WGS sequence"/>
</dbReference>
<feature type="binding site" evidence="2">
    <location>
        <position position="65"/>
    </location>
    <ligand>
        <name>substrate</name>
    </ligand>
</feature>
<reference evidence="4" key="1">
    <citation type="submission" date="2020-02" db="EMBL/GenBank/DDBJ databases">
        <title>Draft genome sequence of Candidatus Afipia apatlaquensis IBT-C3, a potential strain for decolorization of textile dyes.</title>
        <authorList>
            <person name="Sanchez-Reyes A."/>
            <person name="Breton-Deval L."/>
            <person name="Mangelson H."/>
            <person name="Sanchez-Flores A."/>
        </authorList>
    </citation>
    <scope>NUCLEOTIDE SEQUENCE [LARGE SCALE GENOMIC DNA]</scope>
    <source>
        <strain evidence="4">IBT-C3</strain>
    </source>
</reference>
<feature type="domain" description="Fluoroacetyl-CoA-specific thioesterase-like" evidence="3">
    <location>
        <begin position="19"/>
        <end position="121"/>
    </location>
</feature>
<feature type="active site" evidence="1">
    <location>
        <position position="38"/>
    </location>
</feature>
<dbReference type="AlphaFoldDB" id="A0A7C9RGR6"/>
<dbReference type="InterPro" id="IPR054485">
    <property type="entry name" value="FlK-like_dom"/>
</dbReference>